<dbReference type="InterPro" id="IPR013766">
    <property type="entry name" value="Thioredoxin_domain"/>
</dbReference>
<protein>
    <submittedName>
        <fullName evidence="3">Thioredoxin</fullName>
    </submittedName>
</protein>
<evidence type="ECO:0000259" key="2">
    <source>
        <dbReference type="PROSITE" id="PS51352"/>
    </source>
</evidence>
<name>A0A481YSP8_9VIRU</name>
<dbReference type="SUPFAM" id="SSF52833">
    <property type="entry name" value="Thioredoxin-like"/>
    <property type="match status" value="1"/>
</dbReference>
<proteinExistence type="predicted"/>
<dbReference type="Gene3D" id="3.40.30.10">
    <property type="entry name" value="Glutaredoxin"/>
    <property type="match status" value="1"/>
</dbReference>
<feature type="region of interest" description="Disordered" evidence="1">
    <location>
        <begin position="38"/>
        <end position="61"/>
    </location>
</feature>
<feature type="compositionally biased region" description="Pro residues" evidence="1">
    <location>
        <begin position="39"/>
        <end position="53"/>
    </location>
</feature>
<dbReference type="GO" id="GO:0003756">
    <property type="term" value="F:protein disulfide isomerase activity"/>
    <property type="evidence" value="ECO:0007669"/>
    <property type="project" value="TreeGrafter"/>
</dbReference>
<dbReference type="CDD" id="cd02961">
    <property type="entry name" value="PDI_a_family"/>
    <property type="match status" value="1"/>
</dbReference>
<accession>A0A481YSP8</accession>
<feature type="domain" description="Thioredoxin" evidence="2">
    <location>
        <begin position="42"/>
        <end position="159"/>
    </location>
</feature>
<dbReference type="PANTHER" id="PTHR45672:SF11">
    <property type="entry name" value="PROTEIN DISULFIDE-ISOMERASE C17H9.14C"/>
    <property type="match status" value="1"/>
</dbReference>
<reference evidence="3" key="1">
    <citation type="journal article" date="2019" name="MBio">
        <title>Virus Genomes from Deep Sea Sediments Expand the Ocean Megavirome and Support Independent Origins of Viral Gigantism.</title>
        <authorList>
            <person name="Backstrom D."/>
            <person name="Yutin N."/>
            <person name="Jorgensen S.L."/>
            <person name="Dharamshi J."/>
            <person name="Homa F."/>
            <person name="Zaremba-Niedwiedzka K."/>
            <person name="Spang A."/>
            <person name="Wolf Y.I."/>
            <person name="Koonin E.V."/>
            <person name="Ettema T.J."/>
        </authorList>
    </citation>
    <scope>NUCLEOTIDE SEQUENCE</scope>
</reference>
<organism evidence="3">
    <name type="scientific">Marseillevirus LCMAC102</name>
    <dbReference type="NCBI Taxonomy" id="2506603"/>
    <lineage>
        <taxon>Viruses</taxon>
        <taxon>Varidnaviria</taxon>
        <taxon>Bamfordvirae</taxon>
        <taxon>Nucleocytoviricota</taxon>
        <taxon>Megaviricetes</taxon>
        <taxon>Pimascovirales</taxon>
        <taxon>Pimascovirales incertae sedis</taxon>
        <taxon>Marseilleviridae</taxon>
    </lineage>
</organism>
<dbReference type="PROSITE" id="PS51352">
    <property type="entry name" value="THIOREDOXIN_2"/>
    <property type="match status" value="1"/>
</dbReference>
<dbReference type="GO" id="GO:0006457">
    <property type="term" value="P:protein folding"/>
    <property type="evidence" value="ECO:0007669"/>
    <property type="project" value="TreeGrafter"/>
</dbReference>
<evidence type="ECO:0000256" key="1">
    <source>
        <dbReference type="SAM" id="MobiDB-lite"/>
    </source>
</evidence>
<dbReference type="EMBL" id="MK500334">
    <property type="protein sequence ID" value="QBK86262.1"/>
    <property type="molecule type" value="Genomic_DNA"/>
</dbReference>
<dbReference type="Pfam" id="PF00085">
    <property type="entry name" value="Thioredoxin"/>
    <property type="match status" value="1"/>
</dbReference>
<gene>
    <name evidence="3" type="ORF">LCMAC102_00570</name>
</gene>
<dbReference type="PANTHER" id="PTHR45672">
    <property type="entry name" value="PROTEIN DISULFIDE-ISOMERASE C17H9.14C-RELATED"/>
    <property type="match status" value="1"/>
</dbReference>
<sequence length="161" mass="17873">MSWKRNPNLVVGLCVALGIALSIIILLSVMPRCNHGIDFPPPSRESQRPPPSPKTVQDRETIVQSGKPALVMFYANSCGHSKAMLPSWQQAHQTLSQSGQFELIALEQEKYGAEIQKHGISGFPTIRFYPEGFPSEKFIEYKGNRTTDSLIKFVKSGGQEV</sequence>
<evidence type="ECO:0000313" key="3">
    <source>
        <dbReference type="EMBL" id="QBK86262.1"/>
    </source>
</evidence>
<dbReference type="InterPro" id="IPR051063">
    <property type="entry name" value="PDI"/>
</dbReference>
<dbReference type="InterPro" id="IPR036249">
    <property type="entry name" value="Thioredoxin-like_sf"/>
</dbReference>